<evidence type="ECO:0000313" key="2">
    <source>
        <dbReference type="Proteomes" id="UP001642360"/>
    </source>
</evidence>
<protein>
    <submittedName>
        <fullName evidence="1">Uncharacterized protein</fullName>
    </submittedName>
</protein>
<name>A0ABC8TNE5_9AQUA</name>
<proteinExistence type="predicted"/>
<organism evidence="1 2">
    <name type="scientific">Ilex paraguariensis</name>
    <name type="common">yerba mate</name>
    <dbReference type="NCBI Taxonomy" id="185542"/>
    <lineage>
        <taxon>Eukaryota</taxon>
        <taxon>Viridiplantae</taxon>
        <taxon>Streptophyta</taxon>
        <taxon>Embryophyta</taxon>
        <taxon>Tracheophyta</taxon>
        <taxon>Spermatophyta</taxon>
        <taxon>Magnoliopsida</taxon>
        <taxon>eudicotyledons</taxon>
        <taxon>Gunneridae</taxon>
        <taxon>Pentapetalae</taxon>
        <taxon>asterids</taxon>
        <taxon>campanulids</taxon>
        <taxon>Aquifoliales</taxon>
        <taxon>Aquifoliaceae</taxon>
        <taxon>Ilex</taxon>
    </lineage>
</organism>
<accession>A0ABC8TNE5</accession>
<dbReference type="Proteomes" id="UP001642360">
    <property type="component" value="Unassembled WGS sequence"/>
</dbReference>
<dbReference type="AlphaFoldDB" id="A0ABC8TNE5"/>
<sequence>MFAVERSTDDMFGDRSNLNNYVMAAFLDQVAEIMDPILVEEINLEEEITMFGVGVACSKHSPGDQMNISDAIFELYSIKDAIL</sequence>
<reference evidence="1 2" key="1">
    <citation type="submission" date="2024-02" db="EMBL/GenBank/DDBJ databases">
        <authorList>
            <person name="Vignale AGUSTIN F."/>
            <person name="Sosa J E."/>
            <person name="Modenutti C."/>
        </authorList>
    </citation>
    <scope>NUCLEOTIDE SEQUENCE [LARGE SCALE GENOMIC DNA]</scope>
</reference>
<keyword evidence="2" id="KW-1185">Reference proteome</keyword>
<comment type="caution">
    <text evidence="1">The sequence shown here is derived from an EMBL/GenBank/DDBJ whole genome shotgun (WGS) entry which is preliminary data.</text>
</comment>
<gene>
    <name evidence="1" type="ORF">ILEXP_LOCUS38313</name>
</gene>
<evidence type="ECO:0000313" key="1">
    <source>
        <dbReference type="EMBL" id="CAK9168898.1"/>
    </source>
</evidence>
<dbReference type="EMBL" id="CAUOFW020005169">
    <property type="protein sequence ID" value="CAK9168898.1"/>
    <property type="molecule type" value="Genomic_DNA"/>
</dbReference>